<organism evidence="10 11">
    <name type="scientific">Sistotremastrum niveocremeum HHB9708</name>
    <dbReference type="NCBI Taxonomy" id="1314777"/>
    <lineage>
        <taxon>Eukaryota</taxon>
        <taxon>Fungi</taxon>
        <taxon>Dikarya</taxon>
        <taxon>Basidiomycota</taxon>
        <taxon>Agaricomycotina</taxon>
        <taxon>Agaricomycetes</taxon>
        <taxon>Sistotremastrales</taxon>
        <taxon>Sistotremastraceae</taxon>
        <taxon>Sertulicium</taxon>
        <taxon>Sertulicium niveocremeum</taxon>
    </lineage>
</organism>
<name>A0A164R852_9AGAM</name>
<dbReference type="PANTHER" id="PTHR15944:SF0">
    <property type="entry name" value="PRENYLCYSTEINE LYASE DOMAIN-CONTAINING PROTEIN"/>
    <property type="match status" value="1"/>
</dbReference>
<evidence type="ECO:0000256" key="7">
    <source>
        <dbReference type="ARBA" id="ARBA00023180"/>
    </source>
</evidence>
<evidence type="ECO:0000313" key="11">
    <source>
        <dbReference type="Proteomes" id="UP000076722"/>
    </source>
</evidence>
<evidence type="ECO:0000256" key="8">
    <source>
        <dbReference type="SAM" id="SignalP"/>
    </source>
</evidence>
<dbReference type="Pfam" id="PF07156">
    <property type="entry name" value="Prenylcys_lyase"/>
    <property type="match status" value="1"/>
</dbReference>
<comment type="similarity">
    <text evidence="2">Belongs to the prenylcysteine oxidase family.</text>
</comment>
<dbReference type="SUPFAM" id="SSF51905">
    <property type="entry name" value="FAD/NAD(P)-binding domain"/>
    <property type="match status" value="1"/>
</dbReference>
<dbReference type="GO" id="GO:0030327">
    <property type="term" value="P:prenylated protein catabolic process"/>
    <property type="evidence" value="ECO:0007669"/>
    <property type="project" value="TreeGrafter"/>
</dbReference>
<dbReference type="InterPro" id="IPR017046">
    <property type="entry name" value="Prenylcysteine_Oxase1"/>
</dbReference>
<dbReference type="AlphaFoldDB" id="A0A164R852"/>
<evidence type="ECO:0000256" key="4">
    <source>
        <dbReference type="ARBA" id="ARBA00022729"/>
    </source>
</evidence>
<dbReference type="InterPro" id="IPR036188">
    <property type="entry name" value="FAD/NAD-bd_sf"/>
</dbReference>
<keyword evidence="6" id="KW-0560">Oxidoreductase</keyword>
<protein>
    <submittedName>
        <fullName evidence="10">FAD/NAD(P)-binding domain-containing protein</fullName>
    </submittedName>
</protein>
<reference evidence="10 11" key="1">
    <citation type="journal article" date="2016" name="Mol. Biol. Evol.">
        <title>Comparative Genomics of Early-Diverging Mushroom-Forming Fungi Provides Insights into the Origins of Lignocellulose Decay Capabilities.</title>
        <authorList>
            <person name="Nagy L.G."/>
            <person name="Riley R."/>
            <person name="Tritt A."/>
            <person name="Adam C."/>
            <person name="Daum C."/>
            <person name="Floudas D."/>
            <person name="Sun H."/>
            <person name="Yadav J.S."/>
            <person name="Pangilinan J."/>
            <person name="Larsson K.H."/>
            <person name="Matsuura K."/>
            <person name="Barry K."/>
            <person name="Labutti K."/>
            <person name="Kuo R."/>
            <person name="Ohm R.A."/>
            <person name="Bhattacharya S.S."/>
            <person name="Shirouzu T."/>
            <person name="Yoshinaga Y."/>
            <person name="Martin F.M."/>
            <person name="Grigoriev I.V."/>
            <person name="Hibbett D.S."/>
        </authorList>
    </citation>
    <scope>NUCLEOTIDE SEQUENCE [LARGE SCALE GENOMIC DNA]</scope>
    <source>
        <strain evidence="10 11">HHB9708</strain>
    </source>
</reference>
<gene>
    <name evidence="10" type="ORF">SISNIDRAFT_415782</name>
</gene>
<dbReference type="PIRSF" id="PIRSF036292">
    <property type="entry name" value="Prenylcysteine_oxidase"/>
    <property type="match status" value="1"/>
</dbReference>
<dbReference type="Gene3D" id="3.50.50.60">
    <property type="entry name" value="FAD/NAD(P)-binding domain"/>
    <property type="match status" value="2"/>
</dbReference>
<dbReference type="OrthoDB" id="437369at2759"/>
<evidence type="ECO:0000256" key="6">
    <source>
        <dbReference type="ARBA" id="ARBA00023002"/>
    </source>
</evidence>
<evidence type="ECO:0000256" key="2">
    <source>
        <dbReference type="ARBA" id="ARBA00009967"/>
    </source>
</evidence>
<dbReference type="EMBL" id="KV419422">
    <property type="protein sequence ID" value="KZS90328.1"/>
    <property type="molecule type" value="Genomic_DNA"/>
</dbReference>
<accession>A0A164R852</accession>
<dbReference type="GO" id="GO:0030328">
    <property type="term" value="P:prenylcysteine catabolic process"/>
    <property type="evidence" value="ECO:0007669"/>
    <property type="project" value="InterPro"/>
</dbReference>
<feature type="domain" description="Prenylcysteine lyase" evidence="9">
    <location>
        <begin position="175"/>
        <end position="509"/>
    </location>
</feature>
<keyword evidence="7" id="KW-0325">Glycoprotein</keyword>
<dbReference type="GO" id="GO:0001735">
    <property type="term" value="F:prenylcysteine oxidase activity"/>
    <property type="evidence" value="ECO:0007669"/>
    <property type="project" value="InterPro"/>
</dbReference>
<keyword evidence="4 8" id="KW-0732">Signal</keyword>
<keyword evidence="5" id="KW-0274">FAD</keyword>
<evidence type="ECO:0000256" key="3">
    <source>
        <dbReference type="ARBA" id="ARBA00022630"/>
    </source>
</evidence>
<keyword evidence="11" id="KW-1185">Reference proteome</keyword>
<feature type="signal peptide" evidence="8">
    <location>
        <begin position="1"/>
        <end position="21"/>
    </location>
</feature>
<dbReference type="Proteomes" id="UP000076722">
    <property type="component" value="Unassembled WGS sequence"/>
</dbReference>
<dbReference type="InterPro" id="IPR010795">
    <property type="entry name" value="Prenylcys_lyase"/>
</dbReference>
<proteinExistence type="inferred from homology"/>
<evidence type="ECO:0000259" key="9">
    <source>
        <dbReference type="Pfam" id="PF07156"/>
    </source>
</evidence>
<feature type="chain" id="PRO_5007852832" evidence="8">
    <location>
        <begin position="22"/>
        <end position="535"/>
    </location>
</feature>
<dbReference type="Pfam" id="PF13450">
    <property type="entry name" value="NAD_binding_8"/>
    <property type="match status" value="1"/>
</dbReference>
<evidence type="ECO:0000256" key="1">
    <source>
        <dbReference type="ARBA" id="ARBA00001974"/>
    </source>
</evidence>
<dbReference type="PANTHER" id="PTHR15944">
    <property type="entry name" value="FARNESYLCYSTEINE LYASE"/>
    <property type="match status" value="1"/>
</dbReference>
<keyword evidence="3" id="KW-0285">Flavoprotein</keyword>
<sequence length="535" mass="59400">MRFTVPLLLQSVCTILPCELGSNVINQVQSYLESATSSINTPPSTSTFSESLQDTSSHATKGHNVAIIGAGAAGSSAAFWIAKGKERLGADINVDIYESKDYVGGRSTVVYPYGDTAYEPVELGASIFVKVNKNLMRASREFNLSLFDFEDENEVSGVWDGEKFVVNLGGSGLGSWWRKLQIIRRYGWNSPKRTVDLVQGMVDSFVELYTNNPPKWRNISEVSLQLDFTKFTVNTTSNYMEASEISRLWTHEVIEAATRVNYGQNADDITALGGTVSMAASGASSVKGGNFQIFENFVSRSGANLFLNTPVTSVKKLKSNPPEWQVSTASGESKIYNTVIIATPLTSSLELIPSYAEASPEQKYVHLYVTLLTTTASHPSGDYFGTRSPPKSVLTTWEGVRNGGIEPEFNSLAYHGSPIEPEGKAKEWVVKIFSKKPLTNRLLRKLFNNEVGWIYRKEWDAYPVLYPRKEYPPVVLDKGLYHVNSFEPFISTMETETIASRNIVDLIFEENFGFGICGLERTEDPSEDYVYGWDC</sequence>
<evidence type="ECO:0000256" key="5">
    <source>
        <dbReference type="ARBA" id="ARBA00022827"/>
    </source>
</evidence>
<evidence type="ECO:0000313" key="10">
    <source>
        <dbReference type="EMBL" id="KZS90328.1"/>
    </source>
</evidence>
<comment type="cofactor">
    <cofactor evidence="1">
        <name>FAD</name>
        <dbReference type="ChEBI" id="CHEBI:57692"/>
    </cofactor>
</comment>